<gene>
    <name evidence="11" type="ORF">SAMN05661044_01900</name>
</gene>
<keyword evidence="4 9" id="KW-0812">Transmembrane</keyword>
<feature type="transmembrane region" description="Helical" evidence="9">
    <location>
        <begin position="422"/>
        <end position="441"/>
    </location>
</feature>
<dbReference type="Pfam" id="PF02518">
    <property type="entry name" value="HATPase_c"/>
    <property type="match status" value="1"/>
</dbReference>
<organism evidence="11 12">
    <name type="scientific">Olivibacter domesticus</name>
    <name type="common">Pseudosphingobacterium domesticum</name>
    <dbReference type="NCBI Taxonomy" id="407022"/>
    <lineage>
        <taxon>Bacteria</taxon>
        <taxon>Pseudomonadati</taxon>
        <taxon>Bacteroidota</taxon>
        <taxon>Sphingobacteriia</taxon>
        <taxon>Sphingobacteriales</taxon>
        <taxon>Sphingobacteriaceae</taxon>
        <taxon>Olivibacter</taxon>
    </lineage>
</organism>
<dbReference type="STRING" id="407022.SAMN05661044_01900"/>
<evidence type="ECO:0000256" key="6">
    <source>
        <dbReference type="ARBA" id="ARBA00022989"/>
    </source>
</evidence>
<accession>A0A1H7M9A6</accession>
<dbReference type="Proteomes" id="UP000199421">
    <property type="component" value="Unassembled WGS sequence"/>
</dbReference>
<evidence type="ECO:0000256" key="5">
    <source>
        <dbReference type="ARBA" id="ARBA00022777"/>
    </source>
</evidence>
<dbReference type="OrthoDB" id="9778366at2"/>
<dbReference type="InterPro" id="IPR050482">
    <property type="entry name" value="Sensor_HK_TwoCompSys"/>
</dbReference>
<evidence type="ECO:0000256" key="7">
    <source>
        <dbReference type="ARBA" id="ARBA00023012"/>
    </source>
</evidence>
<dbReference type="SMART" id="SM00387">
    <property type="entry name" value="HATPase_c"/>
    <property type="match status" value="1"/>
</dbReference>
<evidence type="ECO:0000313" key="12">
    <source>
        <dbReference type="Proteomes" id="UP000199421"/>
    </source>
</evidence>
<dbReference type="RefSeq" id="WP_093322719.1">
    <property type="nucleotide sequence ID" value="NZ_FOAF01000001.1"/>
</dbReference>
<dbReference type="InterPro" id="IPR003594">
    <property type="entry name" value="HATPase_dom"/>
</dbReference>
<dbReference type="Gene3D" id="3.30.565.10">
    <property type="entry name" value="Histidine kinase-like ATPase, C-terminal domain"/>
    <property type="match status" value="1"/>
</dbReference>
<keyword evidence="6 9" id="KW-1133">Transmembrane helix</keyword>
<evidence type="ECO:0000256" key="3">
    <source>
        <dbReference type="ARBA" id="ARBA00022679"/>
    </source>
</evidence>
<evidence type="ECO:0000256" key="9">
    <source>
        <dbReference type="SAM" id="Phobius"/>
    </source>
</evidence>
<dbReference type="PANTHER" id="PTHR24421:SF37">
    <property type="entry name" value="SENSOR HISTIDINE KINASE NARS"/>
    <property type="match status" value="1"/>
</dbReference>
<keyword evidence="7" id="KW-0902">Two-component regulatory system</keyword>
<keyword evidence="2" id="KW-1003">Cell membrane</keyword>
<sequence length="686" mass="78642">MINIKRLFQLSLCFLLHTLAVDSRAQNISDSLSNELKNKQLKPGEKVMIMGKLAHRLYFQNEEKQADSLLQLALLTANTLKDGQYSAYIYAIKAFQSRITEKDKSITRELLDSATFFAKRTSNNTIKGYVFYCSGWIDSRDGKPNEAINFFLKGIKILDKEHTLQDLKYKANIYSELAAIYSEWEDTENFGKYVRMGLSNALESHDIDNKASSQQMLASYFEQRYLKDSTDRALLDSALYYNKEAIATIRNNTERIRLLSQLPFTAMNVANLYAQHFPPSYRDSIHMYLDIALQKGIETKQYTVVANSYGMMSDLALAENKLDEAENLLNKAAGVITQDNMPDQHTLSQVFLNLSKIAERKKNYRSALQYYKQHSDVHQSIFDAEKMRIGKSLAAKYEAEKKEQQLATMQHKIGLSKKLNTVYFVLAITFLFALLLLYYAYLQRNKTLKQQGLVHQLEIEKINQEHRISLLSAMLEGQESERSRLARDLHDGLGGLISGIKLDLAERTNSLTLQESKSIFIPVLQHIDDAIQELRRIAHSMMPELLLKAGLSEACKEYCRNLKKAHFEVVCQVFNFKGMDKEREVVLYRIMQELLTNVVKHAHAKKVLVQLQQSDDLINLTVEDDGRGFDLNDEKNKQGAGWRNIQSRVQYLKGVIEVYSDSKKGTTVTVECKSSEKKREKFALTP</sequence>
<keyword evidence="3" id="KW-0808">Transferase</keyword>
<evidence type="ECO:0000256" key="8">
    <source>
        <dbReference type="ARBA" id="ARBA00023136"/>
    </source>
</evidence>
<evidence type="ECO:0000256" key="4">
    <source>
        <dbReference type="ARBA" id="ARBA00022692"/>
    </source>
</evidence>
<feature type="domain" description="Histidine kinase" evidence="10">
    <location>
        <begin position="587"/>
        <end position="676"/>
    </location>
</feature>
<dbReference type="GO" id="GO:0005886">
    <property type="term" value="C:plasma membrane"/>
    <property type="evidence" value="ECO:0007669"/>
    <property type="project" value="UniProtKB-SubCell"/>
</dbReference>
<dbReference type="Pfam" id="PF07730">
    <property type="entry name" value="HisKA_3"/>
    <property type="match status" value="1"/>
</dbReference>
<dbReference type="GO" id="GO:0000155">
    <property type="term" value="F:phosphorelay sensor kinase activity"/>
    <property type="evidence" value="ECO:0007669"/>
    <property type="project" value="InterPro"/>
</dbReference>
<dbReference type="InterPro" id="IPR011712">
    <property type="entry name" value="Sig_transdc_His_kin_sub3_dim/P"/>
</dbReference>
<evidence type="ECO:0000256" key="2">
    <source>
        <dbReference type="ARBA" id="ARBA00022475"/>
    </source>
</evidence>
<dbReference type="PANTHER" id="PTHR24421">
    <property type="entry name" value="NITRATE/NITRITE SENSOR PROTEIN NARX-RELATED"/>
    <property type="match status" value="1"/>
</dbReference>
<dbReference type="InterPro" id="IPR011990">
    <property type="entry name" value="TPR-like_helical_dom_sf"/>
</dbReference>
<evidence type="ECO:0000256" key="1">
    <source>
        <dbReference type="ARBA" id="ARBA00004651"/>
    </source>
</evidence>
<name>A0A1H7M9A6_OLID1</name>
<comment type="subcellular location">
    <subcellularLocation>
        <location evidence="1">Cell membrane</location>
        <topology evidence="1">Multi-pass membrane protein</topology>
    </subcellularLocation>
</comment>
<dbReference type="PROSITE" id="PS50109">
    <property type="entry name" value="HIS_KIN"/>
    <property type="match status" value="1"/>
</dbReference>
<dbReference type="Gene3D" id="1.25.40.10">
    <property type="entry name" value="Tetratricopeptide repeat domain"/>
    <property type="match status" value="2"/>
</dbReference>
<keyword evidence="5 11" id="KW-0418">Kinase</keyword>
<dbReference type="GO" id="GO:0046983">
    <property type="term" value="F:protein dimerization activity"/>
    <property type="evidence" value="ECO:0007669"/>
    <property type="project" value="InterPro"/>
</dbReference>
<evidence type="ECO:0000313" key="11">
    <source>
        <dbReference type="EMBL" id="SEL07335.1"/>
    </source>
</evidence>
<dbReference type="InterPro" id="IPR036890">
    <property type="entry name" value="HATPase_C_sf"/>
</dbReference>
<keyword evidence="8 9" id="KW-0472">Membrane</keyword>
<dbReference type="SUPFAM" id="SSF55874">
    <property type="entry name" value="ATPase domain of HSP90 chaperone/DNA topoisomerase II/histidine kinase"/>
    <property type="match status" value="1"/>
</dbReference>
<proteinExistence type="predicted"/>
<dbReference type="CDD" id="cd16917">
    <property type="entry name" value="HATPase_UhpB-NarQ-NarX-like"/>
    <property type="match status" value="1"/>
</dbReference>
<keyword evidence="12" id="KW-1185">Reference proteome</keyword>
<evidence type="ECO:0000259" key="10">
    <source>
        <dbReference type="PROSITE" id="PS50109"/>
    </source>
</evidence>
<reference evidence="12" key="1">
    <citation type="submission" date="2016-10" db="EMBL/GenBank/DDBJ databases">
        <authorList>
            <person name="Varghese N."/>
            <person name="Submissions S."/>
        </authorList>
    </citation>
    <scope>NUCLEOTIDE SEQUENCE [LARGE SCALE GENOMIC DNA]</scope>
    <source>
        <strain evidence="12">DSM 18733</strain>
    </source>
</reference>
<dbReference type="InterPro" id="IPR005467">
    <property type="entry name" value="His_kinase_dom"/>
</dbReference>
<dbReference type="Gene3D" id="1.20.5.1930">
    <property type="match status" value="1"/>
</dbReference>
<dbReference type="AlphaFoldDB" id="A0A1H7M9A6"/>
<protein>
    <submittedName>
        <fullName evidence="11">Signal transduction histidine kinase</fullName>
    </submittedName>
</protein>
<dbReference type="EMBL" id="FOAF01000001">
    <property type="protein sequence ID" value="SEL07335.1"/>
    <property type="molecule type" value="Genomic_DNA"/>
</dbReference>